<feature type="domain" description="Fibronectin type-III" evidence="2">
    <location>
        <begin position="770"/>
        <end position="866"/>
    </location>
</feature>
<dbReference type="Gene3D" id="2.60.40.1080">
    <property type="match status" value="1"/>
</dbReference>
<proteinExistence type="predicted"/>
<name>A0A1H3YTA3_9FLAO</name>
<evidence type="ECO:0000313" key="5">
    <source>
        <dbReference type="Proteomes" id="UP000198951"/>
    </source>
</evidence>
<evidence type="ECO:0000256" key="1">
    <source>
        <dbReference type="SAM" id="SignalP"/>
    </source>
</evidence>
<dbReference type="InterPro" id="IPR011658">
    <property type="entry name" value="PA14_dom"/>
</dbReference>
<dbReference type="RefSeq" id="WP_091085165.1">
    <property type="nucleotide sequence ID" value="NZ_FNRD01000002.1"/>
</dbReference>
<dbReference type="Gene3D" id="3.90.182.10">
    <property type="entry name" value="Toxin - Anthrax Protective Antigen,domain 1"/>
    <property type="match status" value="1"/>
</dbReference>
<dbReference type="Pfam" id="PF19408">
    <property type="entry name" value="PKD_6"/>
    <property type="match status" value="2"/>
</dbReference>
<dbReference type="SMART" id="SM00758">
    <property type="entry name" value="PA14"/>
    <property type="match status" value="1"/>
</dbReference>
<dbReference type="PROSITE" id="PS50853">
    <property type="entry name" value="FN3"/>
    <property type="match status" value="1"/>
</dbReference>
<keyword evidence="1" id="KW-0732">Signal</keyword>
<feature type="signal peptide" evidence="1">
    <location>
        <begin position="1"/>
        <end position="27"/>
    </location>
</feature>
<dbReference type="EMBL" id="FNRD01000002">
    <property type="protein sequence ID" value="SEA14795.1"/>
    <property type="molecule type" value="Genomic_DNA"/>
</dbReference>
<dbReference type="Pfam" id="PF25354">
    <property type="entry name" value="Ig_NUP210_16th"/>
    <property type="match status" value="1"/>
</dbReference>
<gene>
    <name evidence="4" type="ORF">SAMN05443667_102123</name>
</gene>
<dbReference type="InterPro" id="IPR013783">
    <property type="entry name" value="Ig-like_fold"/>
</dbReference>
<evidence type="ECO:0000313" key="4">
    <source>
        <dbReference type="EMBL" id="SEA14795.1"/>
    </source>
</evidence>
<accession>A0A1H3YTA3</accession>
<dbReference type="InterPro" id="IPR037524">
    <property type="entry name" value="PA14/GLEYA"/>
</dbReference>
<dbReference type="CDD" id="cd00063">
    <property type="entry name" value="FN3"/>
    <property type="match status" value="1"/>
</dbReference>
<dbReference type="SUPFAM" id="SSF49265">
    <property type="entry name" value="Fibronectin type III"/>
    <property type="match status" value="1"/>
</dbReference>
<dbReference type="InterPro" id="IPR045829">
    <property type="entry name" value="PKD_6"/>
</dbReference>
<organism evidence="4 5">
    <name type="scientific">Flavobacterium gillisiae</name>
    <dbReference type="NCBI Taxonomy" id="150146"/>
    <lineage>
        <taxon>Bacteria</taxon>
        <taxon>Pseudomonadati</taxon>
        <taxon>Bacteroidota</taxon>
        <taxon>Flavobacteriia</taxon>
        <taxon>Flavobacteriales</taxon>
        <taxon>Flavobacteriaceae</taxon>
        <taxon>Flavobacterium</taxon>
    </lineage>
</organism>
<evidence type="ECO:0000259" key="3">
    <source>
        <dbReference type="PROSITE" id="PS51820"/>
    </source>
</evidence>
<keyword evidence="5" id="KW-1185">Reference proteome</keyword>
<dbReference type="InterPro" id="IPR036116">
    <property type="entry name" value="FN3_sf"/>
</dbReference>
<protein>
    <submittedName>
        <fullName evidence="4">PA14 domain-containing protein</fullName>
    </submittedName>
</protein>
<feature type="chain" id="PRO_5011731013" evidence="1">
    <location>
        <begin position="28"/>
        <end position="1698"/>
    </location>
</feature>
<evidence type="ECO:0000259" key="2">
    <source>
        <dbReference type="PROSITE" id="PS50853"/>
    </source>
</evidence>
<dbReference type="PROSITE" id="PS51820">
    <property type="entry name" value="PA14"/>
    <property type="match status" value="1"/>
</dbReference>
<dbReference type="Pfam" id="PF07691">
    <property type="entry name" value="PA14"/>
    <property type="match status" value="1"/>
</dbReference>
<feature type="domain" description="PA14" evidence="3">
    <location>
        <begin position="608"/>
        <end position="746"/>
    </location>
</feature>
<dbReference type="SMART" id="SM00060">
    <property type="entry name" value="FN3"/>
    <property type="match status" value="1"/>
</dbReference>
<dbReference type="OrthoDB" id="1652165at2"/>
<reference evidence="5" key="1">
    <citation type="submission" date="2016-10" db="EMBL/GenBank/DDBJ databases">
        <authorList>
            <person name="Varghese N."/>
            <person name="Submissions S."/>
        </authorList>
    </citation>
    <scope>NUCLEOTIDE SEQUENCE [LARGE SCALE GENOMIC DNA]</scope>
    <source>
        <strain evidence="5">DSM 22376</strain>
    </source>
</reference>
<sequence length="1698" mass="176867">MNKILLLVNKRMLFCILCLIISSVSFGQTTLFQYDFEGSANPNINNTVGTPSIAASNGLTNIQFSTNNTCNTGNSSSLSSTSWRTNDYYLFVVNTTGYENLEFSYCNDASNTRIGDFQVYVSPDKGNSFSSVINNYTAATTGSTKTSTQFPASSSDNSEVWILIYKTNNSDNNNRVFYIDNVTLKGCPTSAGNLSGNQYICTYGTKTTTLTSTVSGGTWSSSNNSIATVNSTTGVINAVGVGTATISYTITSTSCTTRTVTRLVYVANSPSGAPTISGTPSTAQCQSSTATYTINALAGASGYVWSTSATGWTIVPASDGLSAVITFGSNAVSGNFSVKSTNGCDTTGASGSPVTSPYVFISQSSFGGNIPSTASGCANSYITNLGLTGQTGNPIRWESSTNNFVSTPTTIATTANNINVSNLTQTTYYRAVVQNSPCTNIAYSNVCTVTISPLPVAAGTISGTATVCQGQSSVSYSVPVITNATSYSWAYSGAGATISGTTNNPTITFATNATSGNLTVYGVNACGSGTISPNYPIAVTATTAPTVGTITQPTCSVATGSVALSGLPSGSWLLTQSPGSTTTTGSGTSTTVSGLSTGTYTYAVTSTNNGTGLIGDYFNNMNLSGSPTLTRTDATVNFNWGNGSPDPSIPIDGFSVRWWGLIQAPTTGSYTFSTVSDDGIRLWVNGVQVINNWTNHASTTDTGSITLTEGVKYNIVLEFFENGGQAVSTLSWSYPGQGLQIIPQSQLFPSAGCSPVTSSNVVINAKPAAAPSAPIASAGTAATCTQITANWSASANATGYYLDVSTVSTFATLVTGYSNLDVSNVTIKNVTGLTAGTTYYYRVRAYNTCGTSVSSGTIIYASSPVTSITSQSTAAQTKCIGSVFSPITVTASGTGLTYQWYSNTSNSNSGGASLSSVNGAQTNSYTPQSTVSGTLYYYCIITGTCGSSVTSLVSGAFITNGNTGISSESTATQTKCIGSAFLAITVTASGTGLTYQWYSNASNSNTGGTSLALANGAQTNSYTPQSTVSGTLYYYCIITGTCGSSVTSLISGAFITNPIPAVPSVGTVTQPDCVISKGSVVLSGLPTSGTITQTGTSTSSYAITGTVMTISGLATGTYKFSASNGSCASVATGNVVMNSAVTNTWNGTVWSNGTPTLSDKIVFSGNYPLASDPNVDIEGCSCKVTGSTTVVFKAGRTLKIKNEIDVQPSGTLTFESGASLVQINDTPSTPNSGDIIYKRETTSISNFDYTYWSSPVASQTLYNLSPNTLGDKFYSFDSGIDNWRQENSASTMAIGTGYIVRGPQNYSAPTPPSVYLASFIGVPNNGVKNTAIGVAGNSNLIGNPYPSALDADSFLTANNGVIEGTIYFWTHNTNIGIGVSNPGSGTYAYSSDDYASYNLTGGVATQAPSSSNAGAVNSNAPSGKIASGQAFFTTSIASGNAVFNNSMRVGGGTAPGNNSQFFKNASNTKAVTTVEKDRLWLNLYNMQDAFKQTLVGYVTGATNEYDSAFDGESFDSNEFLDFYSINQDKNLVIQGRALPFDQADQVPLGYSSTIVGDFQIGIGQVDGSFVDKDVFLEDKLLNTTHNLKMDPYLFKTESGVFNNRFIIKYTNKTLTIDDFDDVKNGVLVSSKNKEIQIKSSNELIDKVVVFDFSGRQLYSKTKIAASDYKIQTLIRTDQGLIVKVVLQNGQIVSKKIIF</sequence>
<dbReference type="InterPro" id="IPR003961">
    <property type="entry name" value="FN3_dom"/>
</dbReference>
<dbReference type="SUPFAM" id="SSF56988">
    <property type="entry name" value="Anthrax protective antigen"/>
    <property type="match status" value="1"/>
</dbReference>
<dbReference type="InterPro" id="IPR008964">
    <property type="entry name" value="Invasin/intimin_cell_adhesion"/>
</dbReference>
<dbReference type="STRING" id="150146.SAMN05443667_102123"/>
<dbReference type="NCBIfam" id="NF033708">
    <property type="entry name" value="T9SS_Cterm_ChiA"/>
    <property type="match status" value="1"/>
</dbReference>
<dbReference type="SUPFAM" id="SSF49373">
    <property type="entry name" value="Invasin/intimin cell-adhesion fragments"/>
    <property type="match status" value="1"/>
</dbReference>
<dbReference type="InterPro" id="IPR057586">
    <property type="entry name" value="Ig_NUP210_16th"/>
</dbReference>
<dbReference type="Proteomes" id="UP000198951">
    <property type="component" value="Unassembled WGS sequence"/>
</dbReference>
<dbReference type="Gene3D" id="2.60.40.10">
    <property type="entry name" value="Immunoglobulins"/>
    <property type="match status" value="1"/>
</dbReference>